<proteinExistence type="predicted"/>
<gene>
    <name evidence="8" type="ORF">NQ317_016327</name>
</gene>
<organism evidence="8 9">
    <name type="scientific">Molorchus minor</name>
    <dbReference type="NCBI Taxonomy" id="1323400"/>
    <lineage>
        <taxon>Eukaryota</taxon>
        <taxon>Metazoa</taxon>
        <taxon>Ecdysozoa</taxon>
        <taxon>Arthropoda</taxon>
        <taxon>Hexapoda</taxon>
        <taxon>Insecta</taxon>
        <taxon>Pterygota</taxon>
        <taxon>Neoptera</taxon>
        <taxon>Endopterygota</taxon>
        <taxon>Coleoptera</taxon>
        <taxon>Polyphaga</taxon>
        <taxon>Cucujiformia</taxon>
        <taxon>Chrysomeloidea</taxon>
        <taxon>Cerambycidae</taxon>
        <taxon>Lamiinae</taxon>
        <taxon>Monochamini</taxon>
        <taxon>Molorchus</taxon>
    </lineage>
</organism>
<dbReference type="CDD" id="cd03426">
    <property type="entry name" value="NUDIX_CoAse_Nudt7"/>
    <property type="match status" value="1"/>
</dbReference>
<dbReference type="Proteomes" id="UP001162164">
    <property type="component" value="Unassembled WGS sequence"/>
</dbReference>
<evidence type="ECO:0000256" key="1">
    <source>
        <dbReference type="ARBA" id="ARBA00001936"/>
    </source>
</evidence>
<feature type="domain" description="Nudix hydrolase" evidence="7">
    <location>
        <begin position="15"/>
        <end position="80"/>
    </location>
</feature>
<dbReference type="PANTHER" id="PTHR12992">
    <property type="entry name" value="NUDIX HYDROLASE"/>
    <property type="match status" value="1"/>
</dbReference>
<keyword evidence="9" id="KW-1185">Reference proteome</keyword>
<comment type="cofactor">
    <cofactor evidence="1">
        <name>Mn(2+)</name>
        <dbReference type="ChEBI" id="CHEBI:29035"/>
    </cofactor>
</comment>
<comment type="cofactor">
    <cofactor evidence="2">
        <name>Mg(2+)</name>
        <dbReference type="ChEBI" id="CHEBI:18420"/>
    </cofactor>
</comment>
<evidence type="ECO:0000256" key="2">
    <source>
        <dbReference type="ARBA" id="ARBA00001946"/>
    </source>
</evidence>
<dbReference type="InterPro" id="IPR000086">
    <property type="entry name" value="NUDIX_hydrolase_dom"/>
</dbReference>
<evidence type="ECO:0000313" key="8">
    <source>
        <dbReference type="EMBL" id="KAJ8969082.1"/>
    </source>
</evidence>
<dbReference type="InterPro" id="IPR045121">
    <property type="entry name" value="CoAse"/>
</dbReference>
<dbReference type="Pfam" id="PF00293">
    <property type="entry name" value="NUDIX"/>
    <property type="match status" value="1"/>
</dbReference>
<name>A0ABQ9IY84_9CUCU</name>
<reference evidence="8" key="1">
    <citation type="journal article" date="2023" name="Insect Mol. Biol.">
        <title>Genome sequencing provides insights into the evolution of gene families encoding plant cell wall-degrading enzymes in longhorned beetles.</title>
        <authorList>
            <person name="Shin N.R."/>
            <person name="Okamura Y."/>
            <person name="Kirsch R."/>
            <person name="Pauchet Y."/>
        </authorList>
    </citation>
    <scope>NUCLEOTIDE SEQUENCE</scope>
    <source>
        <strain evidence="8">MMC_N1</strain>
    </source>
</reference>
<dbReference type="Gene3D" id="3.90.79.10">
    <property type="entry name" value="Nucleoside Triphosphate Pyrophosphohydrolase"/>
    <property type="match status" value="2"/>
</dbReference>
<keyword evidence="3" id="KW-0479">Metal-binding</keyword>
<keyword evidence="6" id="KW-0464">Manganese</keyword>
<evidence type="ECO:0000256" key="6">
    <source>
        <dbReference type="ARBA" id="ARBA00023211"/>
    </source>
</evidence>
<evidence type="ECO:0000256" key="5">
    <source>
        <dbReference type="ARBA" id="ARBA00022842"/>
    </source>
</evidence>
<accession>A0ABQ9IY84</accession>
<protein>
    <recommendedName>
        <fullName evidence="7">Nudix hydrolase domain-containing protein</fullName>
    </recommendedName>
</protein>
<evidence type="ECO:0000313" key="9">
    <source>
        <dbReference type="Proteomes" id="UP001162164"/>
    </source>
</evidence>
<evidence type="ECO:0000256" key="4">
    <source>
        <dbReference type="ARBA" id="ARBA00022801"/>
    </source>
</evidence>
<keyword evidence="4" id="KW-0378">Hydrolase</keyword>
<dbReference type="InterPro" id="IPR015797">
    <property type="entry name" value="NUDIX_hydrolase-like_dom_sf"/>
</dbReference>
<sequence>MKPVRLHTQEPAKKAAVLIPLCLVDDKVSLLYTLRAAHLKNHRGQVSFPGGMQDFEDKCLEDTALRETNEELGRIKEAIEIDKLKINTREVEEVFTVPLEDLCNPSKIGYTQFRGTYSIPVFFGGQMRIWGLTAIITNMCLRSLLPHKAYSHPTPFLSTLGGKIILYLISSNFPTQFINQQ</sequence>
<dbReference type="PANTHER" id="PTHR12992:SF11">
    <property type="entry name" value="MITOCHONDRIAL COENZYME A DIPHOSPHATASE NUDT8"/>
    <property type="match status" value="1"/>
</dbReference>
<evidence type="ECO:0000256" key="3">
    <source>
        <dbReference type="ARBA" id="ARBA00022723"/>
    </source>
</evidence>
<dbReference type="EMBL" id="JAPWTJ010001872">
    <property type="protein sequence ID" value="KAJ8969082.1"/>
    <property type="molecule type" value="Genomic_DNA"/>
</dbReference>
<evidence type="ECO:0000259" key="7">
    <source>
        <dbReference type="Pfam" id="PF00293"/>
    </source>
</evidence>
<keyword evidence="5" id="KW-0460">Magnesium</keyword>
<comment type="caution">
    <text evidence="8">The sequence shown here is derived from an EMBL/GenBank/DDBJ whole genome shotgun (WGS) entry which is preliminary data.</text>
</comment>
<dbReference type="SUPFAM" id="SSF55811">
    <property type="entry name" value="Nudix"/>
    <property type="match status" value="1"/>
</dbReference>